<keyword evidence="3" id="KW-0963">Cytoplasm</keyword>
<comment type="similarity">
    <text evidence="2">Belongs to the PhoH family.</text>
</comment>
<evidence type="ECO:0000259" key="7">
    <source>
        <dbReference type="Pfam" id="PF02562"/>
    </source>
</evidence>
<evidence type="ECO:0000256" key="5">
    <source>
        <dbReference type="ARBA" id="ARBA00022840"/>
    </source>
</evidence>
<gene>
    <name evidence="9" type="ORF">CRV06_03550</name>
</gene>
<dbReference type="Proteomes" id="UP000290191">
    <property type="component" value="Unassembled WGS sequence"/>
</dbReference>
<dbReference type="Gene3D" id="3.40.50.300">
    <property type="entry name" value="P-loop containing nucleotide triphosphate hydrolases"/>
    <property type="match status" value="1"/>
</dbReference>
<keyword evidence="5" id="KW-0067">ATP-binding</keyword>
<evidence type="ECO:0000259" key="8">
    <source>
        <dbReference type="Pfam" id="PF13638"/>
    </source>
</evidence>
<dbReference type="GO" id="GO:0005524">
    <property type="term" value="F:ATP binding"/>
    <property type="evidence" value="ECO:0007669"/>
    <property type="project" value="UniProtKB-KW"/>
</dbReference>
<dbReference type="InterPro" id="IPR003714">
    <property type="entry name" value="PhoH"/>
</dbReference>
<dbReference type="InterPro" id="IPR051451">
    <property type="entry name" value="PhoH2-like"/>
</dbReference>
<evidence type="ECO:0000256" key="6">
    <source>
        <dbReference type="ARBA" id="ARBA00039970"/>
    </source>
</evidence>
<dbReference type="CDD" id="cd09883">
    <property type="entry name" value="PIN_VapC_PhoHL-ATPase"/>
    <property type="match status" value="1"/>
</dbReference>
<evidence type="ECO:0000313" key="9">
    <source>
        <dbReference type="EMBL" id="RXJ64027.1"/>
    </source>
</evidence>
<dbReference type="PANTHER" id="PTHR30473:SF1">
    <property type="entry name" value="PHOH-LIKE PROTEIN"/>
    <property type="match status" value="1"/>
</dbReference>
<dbReference type="AlphaFoldDB" id="A0A4Q0Y1S8"/>
<keyword evidence="4" id="KW-0547">Nucleotide-binding</keyword>
<evidence type="ECO:0000256" key="1">
    <source>
        <dbReference type="ARBA" id="ARBA00004496"/>
    </source>
</evidence>
<dbReference type="STRING" id="877500.GCA_000935065_02954"/>
<feature type="domain" description="PIN" evidence="8">
    <location>
        <begin position="7"/>
        <end position="155"/>
    </location>
</feature>
<dbReference type="GO" id="GO:0005829">
    <property type="term" value="C:cytosol"/>
    <property type="evidence" value="ECO:0007669"/>
    <property type="project" value="TreeGrafter"/>
</dbReference>
<evidence type="ECO:0000256" key="4">
    <source>
        <dbReference type="ARBA" id="ARBA00022741"/>
    </source>
</evidence>
<sequence>MSFEKVYVLDTNILLEDASNIFKISDENKNLIVLPETVLDEIDTKKSGFDEINFQAREFARILENSQIIESKKVGSYKIIRLKIFEPKSAIIDVISKEEYSISTKNVALNIINDRKILEIASFCDEYYKSSETTFLSLDIMARTRAVSLDIKTDSLIGSYKDEFNYEFIKTVEIPFEKTEFLDNALITDFDENYQPYNFSYCFKVKSSDQVILAAIKNKRVYLLDETQIRDQVITPLNKEQLFFSNAILSHFYNVLIIEAKAGSGKTLLALSGALKLVRQKHFQKIIYIRNSIESLDKGEDVGYLPGYEEKFKIYNHPLMDSLDYIIRSEYKKKRANRKNNENIPELDDQEVNQRVEQMIQNYGIETMWVGEMRGRTLSNSFVIIDEAQNMSNKTMQMVLSRIDSTCKVVVLGSNKQIDNFYVNKHTNALTTLLKSTKNRSELVEIFAIKLQKVLRGPITEWAEKIFTTKNK</sequence>
<comment type="caution">
    <text evidence="9">The sequence shown here is derived from an EMBL/GenBank/DDBJ whole genome shotgun (WGS) entry which is preliminary data.</text>
</comment>
<name>A0A4Q0Y1S8_9BACT</name>
<dbReference type="Gene3D" id="3.40.50.1010">
    <property type="entry name" value="5'-nuclease"/>
    <property type="match status" value="1"/>
</dbReference>
<dbReference type="PANTHER" id="PTHR30473">
    <property type="entry name" value="PROTEIN PHOH"/>
    <property type="match status" value="1"/>
</dbReference>
<dbReference type="InterPro" id="IPR002716">
    <property type="entry name" value="PIN_dom"/>
</dbReference>
<reference evidence="9 10" key="1">
    <citation type="submission" date="2017-10" db="EMBL/GenBank/DDBJ databases">
        <title>Genomics of the genus Arcobacter.</title>
        <authorList>
            <person name="Perez-Cataluna A."/>
            <person name="Figueras M.J."/>
        </authorList>
    </citation>
    <scope>NUCLEOTIDE SEQUENCE [LARGE SCALE GENOMIC DNA]</scope>
    <source>
        <strain evidence="9 10">DSM 24636</strain>
    </source>
</reference>
<proteinExistence type="inferred from homology"/>
<keyword evidence="10" id="KW-1185">Reference proteome</keyword>
<dbReference type="SUPFAM" id="SSF52540">
    <property type="entry name" value="P-loop containing nucleoside triphosphate hydrolases"/>
    <property type="match status" value="1"/>
</dbReference>
<dbReference type="InterPro" id="IPR027417">
    <property type="entry name" value="P-loop_NTPase"/>
</dbReference>
<dbReference type="Pfam" id="PF13638">
    <property type="entry name" value="PIN_4"/>
    <property type="match status" value="1"/>
</dbReference>
<dbReference type="Pfam" id="PF02562">
    <property type="entry name" value="PhoH"/>
    <property type="match status" value="1"/>
</dbReference>
<feature type="domain" description="PhoH-like protein" evidence="7">
    <location>
        <begin position="234"/>
        <end position="467"/>
    </location>
</feature>
<organism evidence="9 10">
    <name type="scientific">Halarcobacter anaerophilus</name>
    <dbReference type="NCBI Taxonomy" id="877500"/>
    <lineage>
        <taxon>Bacteria</taxon>
        <taxon>Pseudomonadati</taxon>
        <taxon>Campylobacterota</taxon>
        <taxon>Epsilonproteobacteria</taxon>
        <taxon>Campylobacterales</taxon>
        <taxon>Arcobacteraceae</taxon>
        <taxon>Halarcobacter</taxon>
    </lineage>
</organism>
<dbReference type="OrthoDB" id="9766527at2"/>
<evidence type="ECO:0000313" key="10">
    <source>
        <dbReference type="Proteomes" id="UP000290191"/>
    </source>
</evidence>
<protein>
    <recommendedName>
        <fullName evidence="6">PhoH-like protein</fullName>
    </recommendedName>
</protein>
<comment type="subcellular location">
    <subcellularLocation>
        <location evidence="1">Cytoplasm</location>
    </subcellularLocation>
</comment>
<evidence type="ECO:0000256" key="2">
    <source>
        <dbReference type="ARBA" id="ARBA00010393"/>
    </source>
</evidence>
<dbReference type="RefSeq" id="WP_129081373.1">
    <property type="nucleotide sequence ID" value="NZ_CP041070.1"/>
</dbReference>
<dbReference type="EMBL" id="PDKO01000002">
    <property type="protein sequence ID" value="RXJ64027.1"/>
    <property type="molecule type" value="Genomic_DNA"/>
</dbReference>
<evidence type="ECO:0000256" key="3">
    <source>
        <dbReference type="ARBA" id="ARBA00022490"/>
    </source>
</evidence>
<accession>A0A4Q0Y1S8</accession>